<dbReference type="VEuPathDB" id="FungiDB:SDRG_06111"/>
<dbReference type="Proteomes" id="UP000030762">
    <property type="component" value="Unassembled WGS sequence"/>
</dbReference>
<dbReference type="EMBL" id="JH767147">
    <property type="protein sequence ID" value="EQC36675.1"/>
    <property type="molecule type" value="Genomic_DNA"/>
</dbReference>
<evidence type="ECO:0000259" key="5">
    <source>
        <dbReference type="PROSITE" id="PS50090"/>
    </source>
</evidence>
<protein>
    <recommendedName>
        <fullName evidence="9">Myb-like domain-containing protein</fullName>
    </recommendedName>
</protein>
<dbReference type="GO" id="GO:0042795">
    <property type="term" value="P:snRNA transcription by RNA polymerase II"/>
    <property type="evidence" value="ECO:0007669"/>
    <property type="project" value="TreeGrafter"/>
</dbReference>
<dbReference type="GeneID" id="19946838"/>
<keyword evidence="4" id="KW-0539">Nucleus</keyword>
<feature type="domain" description="Myb-like" evidence="5">
    <location>
        <begin position="1"/>
        <end position="47"/>
    </location>
</feature>
<dbReference type="RefSeq" id="XP_008610096.1">
    <property type="nucleotide sequence ID" value="XM_008611874.1"/>
</dbReference>
<dbReference type="PROSITE" id="PS51294">
    <property type="entry name" value="HTH_MYB"/>
    <property type="match status" value="1"/>
</dbReference>
<dbReference type="OMA" id="RYAMRET"/>
<dbReference type="Pfam" id="PF00249">
    <property type="entry name" value="Myb_DNA-binding"/>
    <property type="match status" value="1"/>
</dbReference>
<dbReference type="InterPro" id="IPR009057">
    <property type="entry name" value="Homeodomain-like_sf"/>
</dbReference>
<dbReference type="AlphaFoldDB" id="T0QRS5"/>
<dbReference type="InParanoid" id="T0QRS5"/>
<dbReference type="InterPro" id="IPR051575">
    <property type="entry name" value="Myb-like_DNA-bd"/>
</dbReference>
<dbReference type="GO" id="GO:0019185">
    <property type="term" value="C:snRNA-activating protein complex"/>
    <property type="evidence" value="ECO:0007669"/>
    <property type="project" value="TreeGrafter"/>
</dbReference>
<dbReference type="GO" id="GO:0042796">
    <property type="term" value="P:snRNA transcription by RNA polymerase III"/>
    <property type="evidence" value="ECO:0007669"/>
    <property type="project" value="TreeGrafter"/>
</dbReference>
<evidence type="ECO:0000256" key="2">
    <source>
        <dbReference type="ARBA" id="ARBA00023125"/>
    </source>
</evidence>
<evidence type="ECO:0000256" key="3">
    <source>
        <dbReference type="ARBA" id="ARBA00023163"/>
    </source>
</evidence>
<dbReference type="GO" id="GO:0000978">
    <property type="term" value="F:RNA polymerase II cis-regulatory region sequence-specific DNA binding"/>
    <property type="evidence" value="ECO:0007669"/>
    <property type="project" value="TreeGrafter"/>
</dbReference>
<gene>
    <name evidence="7" type="ORF">SDRG_06111</name>
</gene>
<keyword evidence="2" id="KW-0238">DNA-binding</keyword>
<keyword evidence="3" id="KW-0804">Transcription</keyword>
<name>T0QRS5_SAPDV</name>
<dbReference type="STRING" id="1156394.T0QRS5"/>
<dbReference type="SMART" id="SM00717">
    <property type="entry name" value="SANT"/>
    <property type="match status" value="2"/>
</dbReference>
<sequence>MNKNTWTPSELALLQTVQPSLTTWKAAAAAFPGHSPEDCRQKWLSEFSVPAKNKGAWSADEDDRLRGAMQITTKWLKVAKIVKTRCSRQCQSRWVRMGKEDGTPTRAVHEQATTELPMDLLTFDDCDFTSMVQLTPPTEAEDVEQHWIDWMPVPESDCFNSVASDVALMDQVMVRAPVATAQIWPLEPACVELQVPVSSADIASNVDFWPDMSVVVQV</sequence>
<evidence type="ECO:0000313" key="8">
    <source>
        <dbReference type="Proteomes" id="UP000030762"/>
    </source>
</evidence>
<reference evidence="7 8" key="1">
    <citation type="submission" date="2012-04" db="EMBL/GenBank/DDBJ databases">
        <title>The Genome Sequence of Saprolegnia declina VS20.</title>
        <authorList>
            <consortium name="The Broad Institute Genome Sequencing Platform"/>
            <person name="Russ C."/>
            <person name="Nusbaum C."/>
            <person name="Tyler B."/>
            <person name="van West P."/>
            <person name="Dieguez-Uribeondo J."/>
            <person name="de Bruijn I."/>
            <person name="Tripathy S."/>
            <person name="Jiang R."/>
            <person name="Young S.K."/>
            <person name="Zeng Q."/>
            <person name="Gargeya S."/>
            <person name="Fitzgerald M."/>
            <person name="Haas B."/>
            <person name="Abouelleil A."/>
            <person name="Alvarado L."/>
            <person name="Arachchi H.M."/>
            <person name="Berlin A."/>
            <person name="Chapman S.B."/>
            <person name="Goldberg J."/>
            <person name="Griggs A."/>
            <person name="Gujja S."/>
            <person name="Hansen M."/>
            <person name="Howarth C."/>
            <person name="Imamovic A."/>
            <person name="Larimer J."/>
            <person name="McCowen C."/>
            <person name="Montmayeur A."/>
            <person name="Murphy C."/>
            <person name="Neiman D."/>
            <person name="Pearson M."/>
            <person name="Priest M."/>
            <person name="Roberts A."/>
            <person name="Saif S."/>
            <person name="Shea T."/>
            <person name="Sisk P."/>
            <person name="Sykes S."/>
            <person name="Wortman J."/>
            <person name="Nusbaum C."/>
            <person name="Birren B."/>
        </authorList>
    </citation>
    <scope>NUCLEOTIDE SEQUENCE [LARGE SCALE GENOMIC DNA]</scope>
    <source>
        <strain evidence="7 8">VS20</strain>
    </source>
</reference>
<keyword evidence="8" id="KW-1185">Reference proteome</keyword>
<accession>T0QRS5</accession>
<evidence type="ECO:0000313" key="7">
    <source>
        <dbReference type="EMBL" id="EQC36675.1"/>
    </source>
</evidence>
<dbReference type="PANTHER" id="PTHR46621">
    <property type="entry name" value="SNRNA-ACTIVATING PROTEIN COMPLEX SUBUNIT 4"/>
    <property type="match status" value="1"/>
</dbReference>
<evidence type="ECO:0000256" key="1">
    <source>
        <dbReference type="ARBA" id="ARBA00023015"/>
    </source>
</evidence>
<dbReference type="GO" id="GO:0001006">
    <property type="term" value="F:RNA polymerase III type 3 promoter sequence-specific DNA binding"/>
    <property type="evidence" value="ECO:0007669"/>
    <property type="project" value="TreeGrafter"/>
</dbReference>
<dbReference type="OrthoDB" id="2143914at2759"/>
<feature type="domain" description="HTH myb-type" evidence="6">
    <location>
        <begin position="50"/>
        <end position="94"/>
    </location>
</feature>
<organism evidence="7 8">
    <name type="scientific">Saprolegnia diclina (strain VS20)</name>
    <dbReference type="NCBI Taxonomy" id="1156394"/>
    <lineage>
        <taxon>Eukaryota</taxon>
        <taxon>Sar</taxon>
        <taxon>Stramenopiles</taxon>
        <taxon>Oomycota</taxon>
        <taxon>Saprolegniomycetes</taxon>
        <taxon>Saprolegniales</taxon>
        <taxon>Saprolegniaceae</taxon>
        <taxon>Saprolegnia</taxon>
    </lineage>
</organism>
<dbReference type="InterPro" id="IPR017930">
    <property type="entry name" value="Myb_dom"/>
</dbReference>
<dbReference type="CDD" id="cd00167">
    <property type="entry name" value="SANT"/>
    <property type="match status" value="2"/>
</dbReference>
<evidence type="ECO:0008006" key="9">
    <source>
        <dbReference type="Google" id="ProtNLM"/>
    </source>
</evidence>
<dbReference type="PROSITE" id="PS50090">
    <property type="entry name" value="MYB_LIKE"/>
    <property type="match status" value="2"/>
</dbReference>
<feature type="domain" description="Myb-like" evidence="5">
    <location>
        <begin position="49"/>
        <end position="98"/>
    </location>
</feature>
<evidence type="ECO:0000259" key="6">
    <source>
        <dbReference type="PROSITE" id="PS51294"/>
    </source>
</evidence>
<dbReference type="Gene3D" id="1.10.10.60">
    <property type="entry name" value="Homeodomain-like"/>
    <property type="match status" value="2"/>
</dbReference>
<keyword evidence="1" id="KW-0805">Transcription regulation</keyword>
<dbReference type="InterPro" id="IPR001005">
    <property type="entry name" value="SANT/Myb"/>
</dbReference>
<dbReference type="SUPFAM" id="SSF46689">
    <property type="entry name" value="Homeodomain-like"/>
    <property type="match status" value="2"/>
</dbReference>
<evidence type="ECO:0000256" key="4">
    <source>
        <dbReference type="ARBA" id="ARBA00023242"/>
    </source>
</evidence>
<proteinExistence type="predicted"/>
<dbReference type="PANTHER" id="PTHR46621:SF1">
    <property type="entry name" value="SNRNA-ACTIVATING PROTEIN COMPLEX SUBUNIT 4"/>
    <property type="match status" value="1"/>
</dbReference>